<reference evidence="2 3" key="1">
    <citation type="journal article" date="2012" name="PLoS ONE">
        <title>Sequence and analysis of the genome of the pathogenic yeast Candida orthopsilosis.</title>
        <authorList>
            <person name="Riccombeni A."/>
            <person name="Vidanes G."/>
            <person name="Proux-Wera E."/>
            <person name="Wolfe K.H."/>
            <person name="Butler G."/>
        </authorList>
    </citation>
    <scope>NUCLEOTIDE SEQUENCE [LARGE SCALE GENOMIC DNA]</scope>
    <source>
        <strain evidence="2 3">Co 90-125</strain>
    </source>
</reference>
<dbReference type="KEGG" id="cot:CORT_0C01090"/>
<evidence type="ECO:0000313" key="2">
    <source>
        <dbReference type="EMBL" id="CCG25486.1"/>
    </source>
</evidence>
<organism evidence="2 3">
    <name type="scientific">Candida orthopsilosis (strain 90-125)</name>
    <name type="common">Yeast</name>
    <dbReference type="NCBI Taxonomy" id="1136231"/>
    <lineage>
        <taxon>Eukaryota</taxon>
        <taxon>Fungi</taxon>
        <taxon>Dikarya</taxon>
        <taxon>Ascomycota</taxon>
        <taxon>Saccharomycotina</taxon>
        <taxon>Pichiomycetes</taxon>
        <taxon>Debaryomycetaceae</taxon>
        <taxon>Candida/Lodderomyces clade</taxon>
        <taxon>Candida</taxon>
    </lineage>
</organism>
<sequence length="128" mass="14817">MATDWAAKLAQATPTQPKSFNETPTHTKPDKKVKTSRSPSRSPPPTFNAHEIKQFLQSNYESYLNKAREDKDGENYKVYRSLESSNQWETQVKSSPKNVLRNRPQSSTVDILFEINRSIYQQRQGEKK</sequence>
<dbReference type="OrthoDB" id="4022097at2759"/>
<dbReference type="AlphaFoldDB" id="H8X2D9"/>
<protein>
    <submittedName>
        <fullName evidence="2">Uncharacterized protein</fullName>
    </submittedName>
</protein>
<evidence type="ECO:0000256" key="1">
    <source>
        <dbReference type="SAM" id="MobiDB-lite"/>
    </source>
</evidence>
<name>H8X2D9_CANO9</name>
<dbReference type="RefSeq" id="XP_003868390.1">
    <property type="nucleotide sequence ID" value="XM_003868342.1"/>
</dbReference>
<dbReference type="GeneID" id="14539359"/>
<evidence type="ECO:0000313" key="3">
    <source>
        <dbReference type="Proteomes" id="UP000005018"/>
    </source>
</evidence>
<feature type="compositionally biased region" description="Polar residues" evidence="1">
    <location>
        <begin position="12"/>
        <end position="24"/>
    </location>
</feature>
<keyword evidence="3" id="KW-1185">Reference proteome</keyword>
<dbReference type="HOGENOM" id="CLU_151453_0_0_1"/>
<proteinExistence type="predicted"/>
<dbReference type="Proteomes" id="UP000005018">
    <property type="component" value="Chromosome 3"/>
</dbReference>
<accession>H8X2D9</accession>
<feature type="region of interest" description="Disordered" evidence="1">
    <location>
        <begin position="1"/>
        <end position="52"/>
    </location>
</feature>
<dbReference type="EMBL" id="HE681721">
    <property type="protein sequence ID" value="CCG25486.1"/>
    <property type="molecule type" value="Genomic_DNA"/>
</dbReference>
<gene>
    <name evidence="2" type="ORF">CORT_0C01090</name>
</gene>